<dbReference type="InterPro" id="IPR001309">
    <property type="entry name" value="Pept_C14_p20"/>
</dbReference>
<keyword evidence="2" id="KW-0645">Protease</keyword>
<dbReference type="GO" id="GO:0005737">
    <property type="term" value="C:cytoplasm"/>
    <property type="evidence" value="ECO:0007669"/>
    <property type="project" value="TreeGrafter"/>
</dbReference>
<dbReference type="InterPro" id="IPR011600">
    <property type="entry name" value="Pept_C14_caspase"/>
</dbReference>
<proteinExistence type="inferred from homology"/>
<keyword evidence="11" id="KW-1185">Reference proteome</keyword>
<evidence type="ECO:0000259" key="8">
    <source>
        <dbReference type="PROSITE" id="PS50207"/>
    </source>
</evidence>
<dbReference type="PANTHER" id="PTHR10454:SF245">
    <property type="entry name" value="CASPASE-RELATED"/>
    <property type="match status" value="1"/>
</dbReference>
<accession>A0AAV2NY36</accession>
<evidence type="ECO:0000256" key="4">
    <source>
        <dbReference type="ARBA" id="ARBA00022801"/>
    </source>
</evidence>
<dbReference type="PROSITE" id="PS50208">
    <property type="entry name" value="CASPASE_P20"/>
    <property type="match status" value="1"/>
</dbReference>
<evidence type="ECO:0000256" key="1">
    <source>
        <dbReference type="ARBA" id="ARBA00010134"/>
    </source>
</evidence>
<protein>
    <recommendedName>
        <fullName evidence="12">Caspase-1</fullName>
    </recommendedName>
</protein>
<dbReference type="PRINTS" id="PR00376">
    <property type="entry name" value="IL1BCENZYME"/>
</dbReference>
<dbReference type="GO" id="GO:1990525">
    <property type="term" value="F:BIR domain binding"/>
    <property type="evidence" value="ECO:0007669"/>
    <property type="project" value="UniProtKB-ARBA"/>
</dbReference>
<evidence type="ECO:0000256" key="2">
    <source>
        <dbReference type="ARBA" id="ARBA00022670"/>
    </source>
</evidence>
<dbReference type="InterPro" id="IPR002398">
    <property type="entry name" value="Pept_C14"/>
</dbReference>
<evidence type="ECO:0008006" key="12">
    <source>
        <dbReference type="Google" id="ProtNLM"/>
    </source>
</evidence>
<name>A0AAV2NY36_9HYME</name>
<dbReference type="AlphaFoldDB" id="A0AAV2NY36"/>
<dbReference type="Proteomes" id="UP001497644">
    <property type="component" value="Chromosome 6"/>
</dbReference>
<dbReference type="PROSITE" id="PS01122">
    <property type="entry name" value="CASPASE_CYS"/>
    <property type="match status" value="1"/>
</dbReference>
<evidence type="ECO:0000256" key="5">
    <source>
        <dbReference type="ARBA" id="ARBA00022807"/>
    </source>
</evidence>
<dbReference type="GO" id="GO:0045476">
    <property type="term" value="P:nurse cell apoptotic process"/>
    <property type="evidence" value="ECO:0007669"/>
    <property type="project" value="UniProtKB-ARBA"/>
</dbReference>
<dbReference type="GO" id="GO:0043525">
    <property type="term" value="P:positive regulation of neuron apoptotic process"/>
    <property type="evidence" value="ECO:0007669"/>
    <property type="project" value="TreeGrafter"/>
</dbReference>
<dbReference type="PANTHER" id="PTHR10454">
    <property type="entry name" value="CASPASE"/>
    <property type="match status" value="1"/>
</dbReference>
<keyword evidence="4" id="KW-0378">Hydrolase</keyword>
<evidence type="ECO:0000256" key="3">
    <source>
        <dbReference type="ARBA" id="ARBA00022703"/>
    </source>
</evidence>
<dbReference type="InterPro" id="IPR033139">
    <property type="entry name" value="Caspase_cys_AS"/>
</dbReference>
<reference evidence="10" key="1">
    <citation type="submission" date="2024-04" db="EMBL/GenBank/DDBJ databases">
        <authorList>
            <consortium name="Molecular Ecology Group"/>
        </authorList>
    </citation>
    <scope>NUCLEOTIDE SEQUENCE</scope>
</reference>
<evidence type="ECO:0000313" key="11">
    <source>
        <dbReference type="Proteomes" id="UP001497644"/>
    </source>
</evidence>
<dbReference type="SMART" id="SM00115">
    <property type="entry name" value="CASc"/>
    <property type="match status" value="1"/>
</dbReference>
<dbReference type="PROSITE" id="PS50207">
    <property type="entry name" value="CASPASE_P10"/>
    <property type="match status" value="1"/>
</dbReference>
<dbReference type="Gene3D" id="3.40.50.1460">
    <property type="match status" value="1"/>
</dbReference>
<dbReference type="InterPro" id="IPR016129">
    <property type="entry name" value="Caspase_his_AS"/>
</dbReference>
<dbReference type="InterPro" id="IPR002138">
    <property type="entry name" value="Pept_C14_p10"/>
</dbReference>
<dbReference type="GO" id="GO:0045751">
    <property type="term" value="P:negative regulation of Toll signaling pathway"/>
    <property type="evidence" value="ECO:0007669"/>
    <property type="project" value="UniProtKB-ARBA"/>
</dbReference>
<evidence type="ECO:0000256" key="7">
    <source>
        <dbReference type="RuleBase" id="RU003971"/>
    </source>
</evidence>
<dbReference type="GO" id="GO:0016322">
    <property type="term" value="P:neuron remodeling"/>
    <property type="evidence" value="ECO:0007669"/>
    <property type="project" value="UniProtKB-ARBA"/>
</dbReference>
<dbReference type="GO" id="GO:0004197">
    <property type="term" value="F:cysteine-type endopeptidase activity"/>
    <property type="evidence" value="ECO:0007669"/>
    <property type="project" value="InterPro"/>
</dbReference>
<dbReference type="GO" id="GO:0006508">
    <property type="term" value="P:proteolysis"/>
    <property type="evidence" value="ECO:0007669"/>
    <property type="project" value="UniProtKB-KW"/>
</dbReference>
<dbReference type="CDD" id="cd00032">
    <property type="entry name" value="CASc"/>
    <property type="match status" value="1"/>
</dbReference>
<dbReference type="PROSITE" id="PS01121">
    <property type="entry name" value="CASPASE_HIS"/>
    <property type="match status" value="1"/>
</dbReference>
<evidence type="ECO:0000256" key="6">
    <source>
        <dbReference type="ARBA" id="ARBA00023145"/>
    </source>
</evidence>
<feature type="domain" description="Caspase family p10" evidence="8">
    <location>
        <begin position="195"/>
        <end position="289"/>
    </location>
</feature>
<evidence type="ECO:0000259" key="9">
    <source>
        <dbReference type="PROSITE" id="PS50208"/>
    </source>
</evidence>
<dbReference type="FunFam" id="3.40.50.1460:FF:000001">
    <property type="entry name" value="Caspase-3 preproprotein"/>
    <property type="match status" value="1"/>
</dbReference>
<keyword evidence="6" id="KW-0865">Zymogen</keyword>
<dbReference type="InterPro" id="IPR015917">
    <property type="entry name" value="Pept_C14A"/>
</dbReference>
<gene>
    <name evidence="10" type="ORF">LPLAT_LOCUS10788</name>
</gene>
<keyword evidence="3" id="KW-0053">Apoptosis</keyword>
<keyword evidence="5" id="KW-0788">Thiol protease</keyword>
<dbReference type="SUPFAM" id="SSF52129">
    <property type="entry name" value="Caspase-like"/>
    <property type="match status" value="1"/>
</dbReference>
<sequence>MSSTEPENNINNGNNVGDALRLLEISRDNMTSGAASLQTSSTEYYSTHYKMNHSKCGIALILNHEFFTTPSLRTRTGTNVDCDSLINTLTSLNFEVKDMHNSIYSDIVRMLEKIANMDHSEHDCLIVAVLSHGILDYLYAYDTFYKAESLWCHFTPDKCPTLAGKPKLFFIQACQGKKLDPGIILLERTTTDGLPNATFQLQADFLIAYSTIPGYYSWRNTEHGSWFIEALCTELRENGTRYDLLTLLTFVCQRVAIDFESCTSNPIRNGKKQTPCIISMLTRLVRFTKTTFTNDHSV</sequence>
<dbReference type="Pfam" id="PF00656">
    <property type="entry name" value="Peptidase_C14"/>
    <property type="match status" value="1"/>
</dbReference>
<dbReference type="InterPro" id="IPR029030">
    <property type="entry name" value="Caspase-like_dom_sf"/>
</dbReference>
<dbReference type="EMBL" id="OZ034829">
    <property type="protein sequence ID" value="CAL1685238.1"/>
    <property type="molecule type" value="Genomic_DNA"/>
</dbReference>
<evidence type="ECO:0000313" key="10">
    <source>
        <dbReference type="EMBL" id="CAL1685238.1"/>
    </source>
</evidence>
<organism evidence="10 11">
    <name type="scientific">Lasius platythorax</name>
    <dbReference type="NCBI Taxonomy" id="488582"/>
    <lineage>
        <taxon>Eukaryota</taxon>
        <taxon>Metazoa</taxon>
        <taxon>Ecdysozoa</taxon>
        <taxon>Arthropoda</taxon>
        <taxon>Hexapoda</taxon>
        <taxon>Insecta</taxon>
        <taxon>Pterygota</taxon>
        <taxon>Neoptera</taxon>
        <taxon>Endopterygota</taxon>
        <taxon>Hymenoptera</taxon>
        <taxon>Apocrita</taxon>
        <taxon>Aculeata</taxon>
        <taxon>Formicoidea</taxon>
        <taxon>Formicidae</taxon>
        <taxon>Formicinae</taxon>
        <taxon>Lasius</taxon>
        <taxon>Lasius</taxon>
    </lineage>
</organism>
<comment type="similarity">
    <text evidence="1 7">Belongs to the peptidase C14A family.</text>
</comment>
<feature type="domain" description="Caspase family p20" evidence="9">
    <location>
        <begin position="55"/>
        <end position="178"/>
    </location>
</feature>